<dbReference type="VEuPathDB" id="ToxoDB:CSUI_000611"/>
<keyword evidence="2" id="KW-1185">Reference proteome</keyword>
<dbReference type="AlphaFoldDB" id="A0A2C6LFG9"/>
<dbReference type="Proteomes" id="UP000221165">
    <property type="component" value="Unassembled WGS sequence"/>
</dbReference>
<evidence type="ECO:0000313" key="1">
    <source>
        <dbReference type="EMBL" id="PHJ25535.1"/>
    </source>
</evidence>
<proteinExistence type="predicted"/>
<dbReference type="GeneID" id="94424055"/>
<reference evidence="1 2" key="1">
    <citation type="journal article" date="2017" name="Int. J. Parasitol.">
        <title>The genome of the protozoan parasite Cystoisospora suis and a reverse vaccinology approach to identify vaccine candidates.</title>
        <authorList>
            <person name="Palmieri N."/>
            <person name="Shrestha A."/>
            <person name="Ruttkowski B."/>
            <person name="Beck T."/>
            <person name="Vogl C."/>
            <person name="Tomley F."/>
            <person name="Blake D.P."/>
            <person name="Joachim A."/>
        </authorList>
    </citation>
    <scope>NUCLEOTIDE SEQUENCE [LARGE SCALE GENOMIC DNA]</scope>
    <source>
        <strain evidence="1 2">Wien I</strain>
    </source>
</reference>
<protein>
    <submittedName>
        <fullName evidence="1">Uncharacterized protein</fullName>
    </submittedName>
</protein>
<accession>A0A2C6LFG9</accession>
<gene>
    <name evidence="1" type="ORF">CSUI_000611</name>
</gene>
<comment type="caution">
    <text evidence="1">The sequence shown here is derived from an EMBL/GenBank/DDBJ whole genome shotgun (WGS) entry which is preliminary data.</text>
</comment>
<name>A0A2C6LFG9_9APIC</name>
<sequence>MQSFDRRKFYEKKKKCQYRFQTSSNSGGVRQSNERSPTCSSLSSFFVSSSPSLYEGCLEKKHICVACTDLTRKRKLLKTLCVCD</sequence>
<dbReference type="RefSeq" id="XP_067927181.1">
    <property type="nucleotide sequence ID" value="XM_068060844.1"/>
</dbReference>
<dbReference type="EMBL" id="MIGC01000230">
    <property type="protein sequence ID" value="PHJ25535.1"/>
    <property type="molecule type" value="Genomic_DNA"/>
</dbReference>
<organism evidence="1 2">
    <name type="scientific">Cystoisospora suis</name>
    <dbReference type="NCBI Taxonomy" id="483139"/>
    <lineage>
        <taxon>Eukaryota</taxon>
        <taxon>Sar</taxon>
        <taxon>Alveolata</taxon>
        <taxon>Apicomplexa</taxon>
        <taxon>Conoidasida</taxon>
        <taxon>Coccidia</taxon>
        <taxon>Eucoccidiorida</taxon>
        <taxon>Eimeriorina</taxon>
        <taxon>Sarcocystidae</taxon>
        <taxon>Cystoisospora</taxon>
    </lineage>
</organism>
<evidence type="ECO:0000313" key="2">
    <source>
        <dbReference type="Proteomes" id="UP000221165"/>
    </source>
</evidence>